<feature type="compositionally biased region" description="Low complexity" evidence="3">
    <location>
        <begin position="115"/>
        <end position="124"/>
    </location>
</feature>
<reference evidence="6 7" key="1">
    <citation type="submission" date="2022-11" db="EMBL/GenBank/DDBJ databases">
        <title>Nonomuraea corallina sp. nov., a new species of the genus Nonomuraea isolated from sea side sediment in Thai sea.</title>
        <authorList>
            <person name="Ngamcharungchit C."/>
            <person name="Matsumoto A."/>
            <person name="Suriyachadkun C."/>
            <person name="Panbangred W."/>
            <person name="Inahashi Y."/>
            <person name="Intra B."/>
        </authorList>
    </citation>
    <scope>NUCLEOTIDE SEQUENCE [LARGE SCALE GENOMIC DNA]</scope>
    <source>
        <strain evidence="6 7">DSM 43553</strain>
    </source>
</reference>
<keyword evidence="4" id="KW-1133">Transmembrane helix</keyword>
<dbReference type="Pfam" id="PF13490">
    <property type="entry name" value="zf-HC2"/>
    <property type="match status" value="1"/>
</dbReference>
<keyword evidence="2" id="KW-0804">Transcription</keyword>
<dbReference type="InterPro" id="IPR027383">
    <property type="entry name" value="Znf_put"/>
</dbReference>
<gene>
    <name evidence="6" type="ORF">OUY24_04025</name>
</gene>
<sequence>MTTCEEVRLALGAHALGALDPQEAEEIDLHLATCEECGGELEELAGVAGFLGKVSERDVELVASPPRRVLERLLTDRARRRRRGRALMAVAAAAAVVGVGGVVWSAMPGEAPTAASAPAAERASQFSAGEGDAAQSELAEDNSAEDNSAEAQDSEKLTTRQESSPAPSDSRAPAPLRSPLGRAFTGADAGYRATVTAAPDGRRTDLMVQVEGIPPGTECRLVVVAADGSRERTEPWQVTREMYEDNAVFRHETRTAMADIAAFEITDAGVEVLVRIPVTGK</sequence>
<protein>
    <submittedName>
        <fullName evidence="6">Zf-HC2 domain-containing protein</fullName>
    </submittedName>
</protein>
<evidence type="ECO:0000313" key="6">
    <source>
        <dbReference type="EMBL" id="MDA0639782.1"/>
    </source>
</evidence>
<proteinExistence type="predicted"/>
<evidence type="ECO:0000256" key="1">
    <source>
        <dbReference type="ARBA" id="ARBA00023015"/>
    </source>
</evidence>
<dbReference type="Proteomes" id="UP001212498">
    <property type="component" value="Unassembled WGS sequence"/>
</dbReference>
<keyword evidence="4" id="KW-0812">Transmembrane</keyword>
<dbReference type="InterPro" id="IPR041916">
    <property type="entry name" value="Anti_sigma_zinc_sf"/>
</dbReference>
<keyword evidence="4" id="KW-0472">Membrane</keyword>
<comment type="caution">
    <text evidence="6">The sequence shown here is derived from an EMBL/GenBank/DDBJ whole genome shotgun (WGS) entry which is preliminary data.</text>
</comment>
<keyword evidence="1" id="KW-0805">Transcription regulation</keyword>
<evidence type="ECO:0000256" key="4">
    <source>
        <dbReference type="SAM" id="Phobius"/>
    </source>
</evidence>
<name>A0ABT4SRA1_9ACTN</name>
<feature type="region of interest" description="Disordered" evidence="3">
    <location>
        <begin position="115"/>
        <end position="184"/>
    </location>
</feature>
<evidence type="ECO:0000256" key="2">
    <source>
        <dbReference type="ARBA" id="ARBA00023163"/>
    </source>
</evidence>
<feature type="compositionally biased region" description="Acidic residues" evidence="3">
    <location>
        <begin position="138"/>
        <end position="148"/>
    </location>
</feature>
<accession>A0ABT4SRA1</accession>
<keyword evidence="7" id="KW-1185">Reference proteome</keyword>
<organism evidence="6 7">
    <name type="scientific">Nonomuraea ferruginea</name>
    <dbReference type="NCBI Taxonomy" id="46174"/>
    <lineage>
        <taxon>Bacteria</taxon>
        <taxon>Bacillati</taxon>
        <taxon>Actinomycetota</taxon>
        <taxon>Actinomycetes</taxon>
        <taxon>Streptosporangiales</taxon>
        <taxon>Streptosporangiaceae</taxon>
        <taxon>Nonomuraea</taxon>
    </lineage>
</organism>
<dbReference type="Gene3D" id="1.10.10.1320">
    <property type="entry name" value="Anti-sigma factor, zinc-finger domain"/>
    <property type="match status" value="1"/>
</dbReference>
<evidence type="ECO:0000259" key="5">
    <source>
        <dbReference type="Pfam" id="PF13490"/>
    </source>
</evidence>
<feature type="transmembrane region" description="Helical" evidence="4">
    <location>
        <begin position="86"/>
        <end position="107"/>
    </location>
</feature>
<dbReference type="EMBL" id="JAPNUD010000006">
    <property type="protein sequence ID" value="MDA0639782.1"/>
    <property type="molecule type" value="Genomic_DNA"/>
</dbReference>
<feature type="compositionally biased region" description="Low complexity" evidence="3">
    <location>
        <begin position="163"/>
        <end position="179"/>
    </location>
</feature>
<dbReference type="RefSeq" id="WP_271275213.1">
    <property type="nucleotide sequence ID" value="NZ_BAABFD010000022.1"/>
</dbReference>
<evidence type="ECO:0000313" key="7">
    <source>
        <dbReference type="Proteomes" id="UP001212498"/>
    </source>
</evidence>
<feature type="domain" description="Putative zinc-finger" evidence="5">
    <location>
        <begin position="4"/>
        <end position="37"/>
    </location>
</feature>
<evidence type="ECO:0000256" key="3">
    <source>
        <dbReference type="SAM" id="MobiDB-lite"/>
    </source>
</evidence>